<name>A0A9P8L2S3_9PEZI</name>
<dbReference type="Pfam" id="PF12796">
    <property type="entry name" value="Ank_2"/>
    <property type="match status" value="2"/>
</dbReference>
<dbReference type="PANTHER" id="PTHR24201">
    <property type="entry name" value="ANK_REP_REGION DOMAIN-CONTAINING PROTEIN"/>
    <property type="match status" value="1"/>
</dbReference>
<gene>
    <name evidence="5" type="ORF">FGG08_004388</name>
</gene>
<dbReference type="Gene3D" id="1.25.40.20">
    <property type="entry name" value="Ankyrin repeat-containing domain"/>
    <property type="match status" value="1"/>
</dbReference>
<evidence type="ECO:0000256" key="4">
    <source>
        <dbReference type="SAM" id="MobiDB-lite"/>
    </source>
</evidence>
<dbReference type="AlphaFoldDB" id="A0A9P8L2S3"/>
<feature type="repeat" description="ANK" evidence="3">
    <location>
        <begin position="106"/>
        <end position="138"/>
    </location>
</feature>
<comment type="caution">
    <text evidence="5">The sequence shown here is derived from an EMBL/GenBank/DDBJ whole genome shotgun (WGS) entry which is preliminary data.</text>
</comment>
<evidence type="ECO:0000313" key="5">
    <source>
        <dbReference type="EMBL" id="KAH0539042.1"/>
    </source>
</evidence>
<dbReference type="GO" id="GO:0005634">
    <property type="term" value="C:nucleus"/>
    <property type="evidence" value="ECO:0007669"/>
    <property type="project" value="TreeGrafter"/>
</dbReference>
<dbReference type="Proteomes" id="UP000698800">
    <property type="component" value="Unassembled WGS sequence"/>
</dbReference>
<organism evidence="5 6">
    <name type="scientific">Glutinoglossum americanum</name>
    <dbReference type="NCBI Taxonomy" id="1670608"/>
    <lineage>
        <taxon>Eukaryota</taxon>
        <taxon>Fungi</taxon>
        <taxon>Dikarya</taxon>
        <taxon>Ascomycota</taxon>
        <taxon>Pezizomycotina</taxon>
        <taxon>Geoglossomycetes</taxon>
        <taxon>Geoglossales</taxon>
        <taxon>Geoglossaceae</taxon>
        <taxon>Glutinoglossum</taxon>
    </lineage>
</organism>
<dbReference type="PRINTS" id="PR01415">
    <property type="entry name" value="ANKYRIN"/>
</dbReference>
<feature type="repeat" description="ANK" evidence="3">
    <location>
        <begin position="75"/>
        <end position="107"/>
    </location>
</feature>
<evidence type="ECO:0000256" key="1">
    <source>
        <dbReference type="ARBA" id="ARBA00022737"/>
    </source>
</evidence>
<dbReference type="SUPFAM" id="SSF48403">
    <property type="entry name" value="Ankyrin repeat"/>
    <property type="match status" value="1"/>
</dbReference>
<keyword evidence="6" id="KW-1185">Reference proteome</keyword>
<dbReference type="InterPro" id="IPR050776">
    <property type="entry name" value="Ank_Repeat/CDKN_Inhibitor"/>
</dbReference>
<reference evidence="5" key="1">
    <citation type="submission" date="2021-03" db="EMBL/GenBank/DDBJ databases">
        <title>Comparative genomics and phylogenomic investigation of the class Geoglossomycetes provide insights into ecological specialization and systematics.</title>
        <authorList>
            <person name="Melie T."/>
            <person name="Pirro S."/>
            <person name="Miller A.N."/>
            <person name="Quandt A."/>
        </authorList>
    </citation>
    <scope>NUCLEOTIDE SEQUENCE</scope>
    <source>
        <strain evidence="5">GBOQ0MN5Z8</strain>
    </source>
</reference>
<dbReference type="OrthoDB" id="2142040at2759"/>
<evidence type="ECO:0000256" key="2">
    <source>
        <dbReference type="ARBA" id="ARBA00023043"/>
    </source>
</evidence>
<accession>A0A9P8L2S3</accession>
<dbReference type="SMART" id="SM00248">
    <property type="entry name" value="ANK"/>
    <property type="match status" value="4"/>
</dbReference>
<keyword evidence="1" id="KW-0677">Repeat</keyword>
<feature type="repeat" description="ANK" evidence="3">
    <location>
        <begin position="139"/>
        <end position="171"/>
    </location>
</feature>
<evidence type="ECO:0000313" key="6">
    <source>
        <dbReference type="Proteomes" id="UP000698800"/>
    </source>
</evidence>
<feature type="repeat" description="ANK" evidence="3">
    <location>
        <begin position="42"/>
        <end position="74"/>
    </location>
</feature>
<protein>
    <submittedName>
        <fullName evidence="5">Uncharacterized protein</fullName>
    </submittedName>
</protein>
<sequence length="795" mass="88824">MTPSAFSPPYRRSRASTIVPDRPSPPSTVSDTFPEINDRDENGQTPLHVAASRGLSGVVKILLRDGADKEARDYKRQTPLHLAVSNGDVDTVLKLLGPGINATDKNGHTPLHVAARDGKRHIVQLLVDEGADMDANATDSRTPLHVAATRGKTDVVKVLVREGANRSARDNNGQIPLHLAPDPATASELLNRNVSKVPPPKTAADYQLYARKFVNSHLSKFPDFGDTHMKKLAQKASVRAKEAATKWNLSDETAAGLIKLALYDFVLLCDDSSSMDQADRKHTLENTLRQVATLASVLEPTGISVRFINHPTDDTFNKIVDVGQIMEKVKMVGFRGDTKLGTMLDSKIVQPMIMQKAETCTLKKPVIVPSENPTIIRDTILKCKTSPAVQAYGDAGVVFLISQVGDSPDATDFLQDLERDRSLRGRVYCSTKRLDDLNRKVRGAESDTTYIAQLPASELPKARLVCVEFDYLLQPEVFRHISINLHYSPLRSILGNAQMNKFLRDYDPVGLPSCQFTQFLDIDRYYPWRSYATEFGEGYEHEKADDLIEIISRLENLYGVNWVLGPEIHQNVRQGVMDAITSLDNLREFRFTFLSQPPLFNDIRRLTKLEVYSNVSLPTTYQVVGQLQQVIGSSPGLRYLGVGFCLEHIKGVNLPLLDLFRLVPESRTLPLEHLAIKGAWGLVLDKYFYNHIRGIQTLDLGHIDAAADFGTPNADLLWNGLRRHRILLKHIRVARASKATVEYMASYSDTIEEFRCGRDLAGLDGQHEIPYMFVTRVIPPHFHSLEIIRIAIDDD</sequence>
<feature type="region of interest" description="Disordered" evidence="4">
    <location>
        <begin position="1"/>
        <end position="45"/>
    </location>
</feature>
<proteinExistence type="predicted"/>
<dbReference type="PROSITE" id="PS50088">
    <property type="entry name" value="ANK_REPEAT"/>
    <property type="match status" value="4"/>
</dbReference>
<evidence type="ECO:0000256" key="3">
    <source>
        <dbReference type="PROSITE-ProRule" id="PRU00023"/>
    </source>
</evidence>
<dbReference type="PANTHER" id="PTHR24201:SF16">
    <property type="entry name" value="ANKYRIN-1-LIKE-RELATED"/>
    <property type="match status" value="1"/>
</dbReference>
<keyword evidence="2 3" id="KW-0040">ANK repeat</keyword>
<dbReference type="InterPro" id="IPR036770">
    <property type="entry name" value="Ankyrin_rpt-contain_sf"/>
</dbReference>
<dbReference type="EMBL" id="JAGHQL010000088">
    <property type="protein sequence ID" value="KAH0539042.1"/>
    <property type="molecule type" value="Genomic_DNA"/>
</dbReference>
<dbReference type="InterPro" id="IPR002110">
    <property type="entry name" value="Ankyrin_rpt"/>
</dbReference>
<dbReference type="PROSITE" id="PS50297">
    <property type="entry name" value="ANK_REP_REGION"/>
    <property type="match status" value="4"/>
</dbReference>